<evidence type="ECO:0000256" key="1">
    <source>
        <dbReference type="ARBA" id="ARBA00004123"/>
    </source>
</evidence>
<evidence type="ECO:0000313" key="10">
    <source>
        <dbReference type="EMBL" id="ELT96342.1"/>
    </source>
</evidence>
<reference evidence="10 12" key="2">
    <citation type="journal article" date="2013" name="Nature">
        <title>Insights into bilaterian evolution from three spiralian genomes.</title>
        <authorList>
            <person name="Simakov O."/>
            <person name="Marletaz F."/>
            <person name="Cho S.J."/>
            <person name="Edsinger-Gonzales E."/>
            <person name="Havlak P."/>
            <person name="Hellsten U."/>
            <person name="Kuo D.H."/>
            <person name="Larsson T."/>
            <person name="Lv J."/>
            <person name="Arendt D."/>
            <person name="Savage R."/>
            <person name="Osoegawa K."/>
            <person name="de Jong P."/>
            <person name="Grimwood J."/>
            <person name="Chapman J.A."/>
            <person name="Shapiro H."/>
            <person name="Aerts A."/>
            <person name="Otillar R.P."/>
            <person name="Terry A.Y."/>
            <person name="Boore J.L."/>
            <person name="Grigoriev I.V."/>
            <person name="Lindberg D.R."/>
            <person name="Seaver E.C."/>
            <person name="Weisblat D.A."/>
            <person name="Putnam N.H."/>
            <person name="Rokhsar D.S."/>
        </authorList>
    </citation>
    <scope>NUCLEOTIDE SEQUENCE</scope>
    <source>
        <strain evidence="10 12">I ESC-2004</strain>
    </source>
</reference>
<dbReference type="GO" id="GO:0043565">
    <property type="term" value="F:sequence-specific DNA binding"/>
    <property type="evidence" value="ECO:0007669"/>
    <property type="project" value="TreeGrafter"/>
</dbReference>
<dbReference type="InterPro" id="IPR031972">
    <property type="entry name" value="CSRNP_N"/>
</dbReference>
<dbReference type="OMA" id="GRHEYDP"/>
<dbReference type="InterPro" id="IPR023260">
    <property type="entry name" value="Cys/Ser-rich_nuc_prot"/>
</dbReference>
<keyword evidence="6" id="KW-0010">Activator</keyword>
<name>R7TRZ3_CAPTE</name>
<evidence type="ECO:0000256" key="3">
    <source>
        <dbReference type="ARBA" id="ARBA00022703"/>
    </source>
</evidence>
<keyword evidence="5" id="KW-0238">DNA-binding</keyword>
<dbReference type="EMBL" id="KB308855">
    <property type="protein sequence ID" value="ELT96342.1"/>
    <property type="molecule type" value="Genomic_DNA"/>
</dbReference>
<evidence type="ECO:0000313" key="12">
    <source>
        <dbReference type="Proteomes" id="UP000014760"/>
    </source>
</evidence>
<dbReference type="EMBL" id="AMQN01011372">
    <property type="status" value="NOT_ANNOTATED_CDS"/>
    <property type="molecule type" value="Genomic_DNA"/>
</dbReference>
<dbReference type="AlphaFoldDB" id="R7TRZ3"/>
<comment type="subcellular location">
    <subcellularLocation>
        <location evidence="1">Nucleus</location>
    </subcellularLocation>
</comment>
<protein>
    <recommendedName>
        <fullName evidence="9">Cysteine/serine-rich nuclear protein N-terminal domain-containing protein</fullName>
    </recommendedName>
</protein>
<dbReference type="EnsemblMetazoa" id="CapteT95933">
    <property type="protein sequence ID" value="CapteP95933"/>
    <property type="gene ID" value="CapteG95933"/>
</dbReference>
<evidence type="ECO:0000256" key="5">
    <source>
        <dbReference type="ARBA" id="ARBA00023125"/>
    </source>
</evidence>
<organism evidence="10">
    <name type="scientific">Capitella teleta</name>
    <name type="common">Polychaete worm</name>
    <dbReference type="NCBI Taxonomy" id="283909"/>
    <lineage>
        <taxon>Eukaryota</taxon>
        <taxon>Metazoa</taxon>
        <taxon>Spiralia</taxon>
        <taxon>Lophotrochozoa</taxon>
        <taxon>Annelida</taxon>
        <taxon>Polychaeta</taxon>
        <taxon>Sedentaria</taxon>
        <taxon>Scolecida</taxon>
        <taxon>Capitellidae</taxon>
        <taxon>Capitella</taxon>
    </lineage>
</organism>
<feature type="non-terminal residue" evidence="10">
    <location>
        <position position="1"/>
    </location>
</feature>
<sequence length="208" mass="23639">QKKSVKFAGVTVFYFPRKQGFTCVPSQGGSTLGMGDNHALMENFSLSEYSKVQQRWHKHLLYEQHCQGKLSLPMGHKLAHALANGSVESEEEEWNVDEYYFLQPLATRQRRLILRQAGVKKIDGNEKEECKDIRSSREVCGCDCQVHCDPETCICSQAGIKCQVDRLSFPCGCSKDGCGNPQGRVEFNPLRVRSHFIHTLMRLELDKK</sequence>
<dbReference type="PANTHER" id="PTHR13580:SF9">
    <property type="entry name" value="AXIN1 UP-REGULATED 1, ISOFORM A"/>
    <property type="match status" value="1"/>
</dbReference>
<dbReference type="PANTHER" id="PTHR13580">
    <property type="entry name" value="TGF-BETA INDUCED APOPTOSIS PROTEIN"/>
    <property type="match status" value="1"/>
</dbReference>
<evidence type="ECO:0000256" key="7">
    <source>
        <dbReference type="ARBA" id="ARBA00023163"/>
    </source>
</evidence>
<evidence type="ECO:0000259" key="9">
    <source>
        <dbReference type="Pfam" id="PF16019"/>
    </source>
</evidence>
<evidence type="ECO:0000256" key="2">
    <source>
        <dbReference type="ARBA" id="ARBA00008548"/>
    </source>
</evidence>
<dbReference type="HOGENOM" id="CLU_034103_2_0_1"/>
<dbReference type="GO" id="GO:0006915">
    <property type="term" value="P:apoptotic process"/>
    <property type="evidence" value="ECO:0007669"/>
    <property type="project" value="UniProtKB-KW"/>
</dbReference>
<gene>
    <name evidence="10" type="ORF">CAPTEDRAFT_95933</name>
</gene>
<keyword evidence="7" id="KW-0804">Transcription</keyword>
<comment type="similarity">
    <text evidence="2">Belongs to the AXUD1 family.</text>
</comment>
<feature type="domain" description="Cysteine/serine-rich nuclear protein N-terminal" evidence="9">
    <location>
        <begin position="1"/>
        <end position="206"/>
    </location>
</feature>
<dbReference type="OrthoDB" id="5946974at2759"/>
<dbReference type="Pfam" id="PF16019">
    <property type="entry name" value="CSRNP_N"/>
    <property type="match status" value="1"/>
</dbReference>
<dbReference type="PRINTS" id="PR02031">
    <property type="entry name" value="CYSSERRICHNP"/>
</dbReference>
<evidence type="ECO:0000256" key="8">
    <source>
        <dbReference type="ARBA" id="ARBA00023242"/>
    </source>
</evidence>
<keyword evidence="3" id="KW-0053">Apoptosis</keyword>
<reference evidence="11" key="3">
    <citation type="submission" date="2015-06" db="UniProtKB">
        <authorList>
            <consortium name="EnsemblMetazoa"/>
        </authorList>
    </citation>
    <scope>IDENTIFICATION</scope>
</reference>
<evidence type="ECO:0000256" key="4">
    <source>
        <dbReference type="ARBA" id="ARBA00023015"/>
    </source>
</evidence>
<accession>R7TRZ3</accession>
<feature type="non-terminal residue" evidence="10">
    <location>
        <position position="208"/>
    </location>
</feature>
<proteinExistence type="inferred from homology"/>
<evidence type="ECO:0000256" key="6">
    <source>
        <dbReference type="ARBA" id="ARBA00023159"/>
    </source>
</evidence>
<keyword evidence="8" id="KW-0539">Nucleus</keyword>
<dbReference type="Proteomes" id="UP000014760">
    <property type="component" value="Unassembled WGS sequence"/>
</dbReference>
<keyword evidence="12" id="KW-1185">Reference proteome</keyword>
<dbReference type="STRING" id="283909.R7TRZ3"/>
<keyword evidence="4" id="KW-0805">Transcription regulation</keyword>
<reference evidence="12" key="1">
    <citation type="submission" date="2012-12" db="EMBL/GenBank/DDBJ databases">
        <authorList>
            <person name="Hellsten U."/>
            <person name="Grimwood J."/>
            <person name="Chapman J.A."/>
            <person name="Shapiro H."/>
            <person name="Aerts A."/>
            <person name="Otillar R.P."/>
            <person name="Terry A.Y."/>
            <person name="Boore J.L."/>
            <person name="Simakov O."/>
            <person name="Marletaz F."/>
            <person name="Cho S.-J."/>
            <person name="Edsinger-Gonzales E."/>
            <person name="Havlak P."/>
            <person name="Kuo D.-H."/>
            <person name="Larsson T."/>
            <person name="Lv J."/>
            <person name="Arendt D."/>
            <person name="Savage R."/>
            <person name="Osoegawa K."/>
            <person name="de Jong P."/>
            <person name="Lindberg D.R."/>
            <person name="Seaver E.C."/>
            <person name="Weisblat D.A."/>
            <person name="Putnam N.H."/>
            <person name="Grigoriev I.V."/>
            <person name="Rokhsar D.S."/>
        </authorList>
    </citation>
    <scope>NUCLEOTIDE SEQUENCE</scope>
    <source>
        <strain evidence="12">I ESC-2004</strain>
    </source>
</reference>
<dbReference type="GO" id="GO:0000981">
    <property type="term" value="F:DNA-binding transcription factor activity, RNA polymerase II-specific"/>
    <property type="evidence" value="ECO:0007669"/>
    <property type="project" value="TreeGrafter"/>
</dbReference>
<evidence type="ECO:0000313" key="11">
    <source>
        <dbReference type="EnsemblMetazoa" id="CapteP95933"/>
    </source>
</evidence>
<dbReference type="GO" id="GO:0005634">
    <property type="term" value="C:nucleus"/>
    <property type="evidence" value="ECO:0007669"/>
    <property type="project" value="UniProtKB-SubCell"/>
</dbReference>